<dbReference type="RefSeq" id="WP_075023769.1">
    <property type="nucleotide sequence ID" value="NZ_FOVH01000016.1"/>
</dbReference>
<keyword evidence="1" id="KW-1133">Transmembrane helix</keyword>
<evidence type="ECO:0000313" key="2">
    <source>
        <dbReference type="EMBL" id="SFP69585.1"/>
    </source>
</evidence>
<reference evidence="2 3" key="1">
    <citation type="submission" date="2016-10" db="EMBL/GenBank/DDBJ databases">
        <authorList>
            <person name="de Groot N.N."/>
        </authorList>
    </citation>
    <scope>NUCLEOTIDE SEQUENCE [LARGE SCALE GENOMIC DNA]</scope>
    <source>
        <strain evidence="2 3">DSM 43067</strain>
    </source>
</reference>
<name>A0A1I5SFU8_9ACTN</name>
<keyword evidence="1" id="KW-0812">Transmembrane</keyword>
<accession>A0A1I5SFU8</accession>
<feature type="transmembrane region" description="Helical" evidence="1">
    <location>
        <begin position="68"/>
        <end position="87"/>
    </location>
</feature>
<evidence type="ECO:0000313" key="3">
    <source>
        <dbReference type="Proteomes" id="UP000183413"/>
    </source>
</evidence>
<keyword evidence="1" id="KW-0472">Membrane</keyword>
<feature type="transmembrane region" description="Helical" evidence="1">
    <location>
        <begin position="12"/>
        <end position="32"/>
    </location>
</feature>
<dbReference type="EMBL" id="FOVH01000016">
    <property type="protein sequence ID" value="SFP69585.1"/>
    <property type="molecule type" value="Genomic_DNA"/>
</dbReference>
<proteinExistence type="predicted"/>
<dbReference type="Proteomes" id="UP000183413">
    <property type="component" value="Unassembled WGS sequence"/>
</dbReference>
<organism evidence="2 3">
    <name type="scientific">Actinomadura madurae</name>
    <dbReference type="NCBI Taxonomy" id="1993"/>
    <lineage>
        <taxon>Bacteria</taxon>
        <taxon>Bacillati</taxon>
        <taxon>Actinomycetota</taxon>
        <taxon>Actinomycetes</taxon>
        <taxon>Streptosporangiales</taxon>
        <taxon>Thermomonosporaceae</taxon>
        <taxon>Actinomadura</taxon>
    </lineage>
</organism>
<keyword evidence="3" id="KW-1185">Reference proteome</keyword>
<protein>
    <submittedName>
        <fullName evidence="2">Uncharacterized protein</fullName>
    </submittedName>
</protein>
<dbReference type="AlphaFoldDB" id="A0A1I5SFU8"/>
<dbReference type="InParanoid" id="A0A1I5SFU8"/>
<gene>
    <name evidence="2" type="ORF">SAMN04489713_116158</name>
</gene>
<dbReference type="STRING" id="1993.SAMN04489713_116158"/>
<evidence type="ECO:0000256" key="1">
    <source>
        <dbReference type="SAM" id="Phobius"/>
    </source>
</evidence>
<sequence length="206" mass="21441">MSVVGSAMLRGGLVLGVAACGFALAVAGYLWWNTTAAALIVVIETISAVVALGWLYRTRRPLRFSGVPLTFGVLSLLAVSIVGVVAARDIAMILVGVDAEAVVERTWTTQSRGSESHHCTLRRTDGAPIARELATNCEGYGRGDIMPVVLDPRERFAPVGGPKSDLPAVGEGQAVAAAALGLLVSIAIGSVPAQPSHTRSSRRSRV</sequence>
<feature type="transmembrane region" description="Helical" evidence="1">
    <location>
        <begin position="38"/>
        <end position="56"/>
    </location>
</feature>